<protein>
    <submittedName>
        <fullName evidence="2">NADPH:quinone reductase</fullName>
    </submittedName>
</protein>
<reference evidence="3" key="1">
    <citation type="submission" date="2016-10" db="EMBL/GenBank/DDBJ databases">
        <authorList>
            <person name="Varghese N."/>
            <person name="Submissions S."/>
        </authorList>
    </citation>
    <scope>NUCLEOTIDE SEQUENCE [LARGE SCALE GENOMIC DNA]</scope>
    <source>
        <strain evidence="3">DSM 3695</strain>
    </source>
</reference>
<dbReference type="InterPro" id="IPR013149">
    <property type="entry name" value="ADH-like_C"/>
</dbReference>
<keyword evidence="3" id="KW-1185">Reference proteome</keyword>
<dbReference type="AlphaFoldDB" id="A0A1I0RBA5"/>
<dbReference type="EMBL" id="FOJG01000001">
    <property type="protein sequence ID" value="SEW37910.1"/>
    <property type="molecule type" value="Genomic_DNA"/>
</dbReference>
<evidence type="ECO:0000313" key="2">
    <source>
        <dbReference type="EMBL" id="SEW37910.1"/>
    </source>
</evidence>
<organism evidence="2 3">
    <name type="scientific">Chitinophaga arvensicola</name>
    <dbReference type="NCBI Taxonomy" id="29529"/>
    <lineage>
        <taxon>Bacteria</taxon>
        <taxon>Pseudomonadati</taxon>
        <taxon>Bacteroidota</taxon>
        <taxon>Chitinophagia</taxon>
        <taxon>Chitinophagales</taxon>
        <taxon>Chitinophagaceae</taxon>
        <taxon>Chitinophaga</taxon>
    </lineage>
</organism>
<dbReference type="Gene3D" id="3.40.50.720">
    <property type="entry name" value="NAD(P)-binding Rossmann-like Domain"/>
    <property type="match status" value="1"/>
</dbReference>
<dbReference type="OrthoDB" id="648910at2"/>
<dbReference type="GO" id="GO:0016491">
    <property type="term" value="F:oxidoreductase activity"/>
    <property type="evidence" value="ECO:0007669"/>
    <property type="project" value="InterPro"/>
</dbReference>
<dbReference type="PANTHER" id="PTHR45033:SF2">
    <property type="entry name" value="ZINC-TYPE ALCOHOL DEHYDROGENASE-LIKE PROTEIN C1773.06C"/>
    <property type="match status" value="1"/>
</dbReference>
<evidence type="ECO:0000313" key="3">
    <source>
        <dbReference type="Proteomes" id="UP000199310"/>
    </source>
</evidence>
<evidence type="ECO:0000259" key="1">
    <source>
        <dbReference type="SMART" id="SM00829"/>
    </source>
</evidence>
<dbReference type="InterPro" id="IPR036291">
    <property type="entry name" value="NAD(P)-bd_dom_sf"/>
</dbReference>
<dbReference type="PANTHER" id="PTHR45033">
    <property type="match status" value="1"/>
</dbReference>
<sequence>MKSYQITADYSIPSLALKEQSIRELLPNEVLVKISAVSLNYRDLLVVTGFGRWKPPVGRVPVSDGVGYIVDKGSAVTTLSLNDRVAGLFLPNWIDGKLSAEKLLNPLGGGSRDGLLQEYAIFDQHELIQIPAFLSDEEGATLPCAGLTAWNGIIERGNITPDSTVLIQGTGGVSLFSLQFALMAGAKVILLSGSNEKLQLAGKLGAHHLINYNEHPDWEKQVKDITNGHGVNHVVEVVGGNNINRSVDVATYDATISIIGLIGGLSGEISTSPIMSKQIKLQGIEVGSKAMFERMNNALVGNNIHPVIHKIYDFKEAKDAFTYLKDGKHFGKIIIKL</sequence>
<dbReference type="InterPro" id="IPR013154">
    <property type="entry name" value="ADH-like_N"/>
</dbReference>
<dbReference type="InterPro" id="IPR052711">
    <property type="entry name" value="Zinc_ADH-like"/>
</dbReference>
<proteinExistence type="predicted"/>
<feature type="domain" description="Enoyl reductase (ER)" evidence="1">
    <location>
        <begin position="10"/>
        <end position="335"/>
    </location>
</feature>
<dbReference type="RefSeq" id="WP_089895214.1">
    <property type="nucleotide sequence ID" value="NZ_FOJG01000001.1"/>
</dbReference>
<accession>A0A1I0RBA5</accession>
<dbReference type="SUPFAM" id="SSF50129">
    <property type="entry name" value="GroES-like"/>
    <property type="match status" value="1"/>
</dbReference>
<dbReference type="InterPro" id="IPR020843">
    <property type="entry name" value="ER"/>
</dbReference>
<dbReference type="Proteomes" id="UP000199310">
    <property type="component" value="Unassembled WGS sequence"/>
</dbReference>
<dbReference type="STRING" id="29529.SAMN04488122_2559"/>
<dbReference type="Pfam" id="PF08240">
    <property type="entry name" value="ADH_N"/>
    <property type="match status" value="1"/>
</dbReference>
<gene>
    <name evidence="2" type="ORF">SAMN04488122_2559</name>
</gene>
<dbReference type="Pfam" id="PF00107">
    <property type="entry name" value="ADH_zinc_N"/>
    <property type="match status" value="1"/>
</dbReference>
<dbReference type="SMART" id="SM00829">
    <property type="entry name" value="PKS_ER"/>
    <property type="match status" value="1"/>
</dbReference>
<dbReference type="Gene3D" id="3.90.180.10">
    <property type="entry name" value="Medium-chain alcohol dehydrogenases, catalytic domain"/>
    <property type="match status" value="1"/>
</dbReference>
<name>A0A1I0RBA5_9BACT</name>
<dbReference type="CDD" id="cd08276">
    <property type="entry name" value="MDR7"/>
    <property type="match status" value="1"/>
</dbReference>
<dbReference type="InterPro" id="IPR011032">
    <property type="entry name" value="GroES-like_sf"/>
</dbReference>
<dbReference type="SUPFAM" id="SSF51735">
    <property type="entry name" value="NAD(P)-binding Rossmann-fold domains"/>
    <property type="match status" value="1"/>
</dbReference>